<dbReference type="InterPro" id="IPR013196">
    <property type="entry name" value="HTH_11"/>
</dbReference>
<comment type="caution">
    <text evidence="5">The sequence shown here is derived from an EMBL/GenBank/DDBJ whole genome shotgun (WGS) entry which is preliminary data.</text>
</comment>
<dbReference type="Gene3D" id="1.10.10.10">
    <property type="entry name" value="Winged helix-like DNA-binding domain superfamily/Winged helix DNA-binding domain"/>
    <property type="match status" value="1"/>
</dbReference>
<dbReference type="PROSITE" id="PS52050">
    <property type="entry name" value="WYL"/>
    <property type="match status" value="1"/>
</dbReference>
<reference evidence="5 6" key="1">
    <citation type="submission" date="2020-03" db="EMBL/GenBank/DDBJ databases">
        <title>WGS of actinomycetes isolated from Thailand.</title>
        <authorList>
            <person name="Thawai C."/>
        </authorList>
    </citation>
    <scope>NUCLEOTIDE SEQUENCE [LARGE SCALE GENOMIC DNA]</scope>
    <source>
        <strain evidence="5 6">FMUSA5-5</strain>
    </source>
</reference>
<dbReference type="PROSITE" id="PS51000">
    <property type="entry name" value="HTH_DEOR_2"/>
    <property type="match status" value="1"/>
</dbReference>
<dbReference type="Pfam" id="PF08279">
    <property type="entry name" value="HTH_11"/>
    <property type="match status" value="1"/>
</dbReference>
<dbReference type="Proteomes" id="UP000696294">
    <property type="component" value="Unassembled WGS sequence"/>
</dbReference>
<dbReference type="SUPFAM" id="SSF46785">
    <property type="entry name" value="Winged helix' DNA-binding domain"/>
    <property type="match status" value="1"/>
</dbReference>
<protein>
    <submittedName>
        <fullName evidence="5">WYL domain-containing protein</fullName>
    </submittedName>
</protein>
<keyword evidence="2" id="KW-0804">Transcription</keyword>
<sequence>MLETSARLLRLLSLLQSRTDWTGAELAGRLGVGLRTVRRDIERLRELGYPVDATPGVAGGYRLGVGAALPPLLLDDEEAVAVAISLRMAATGSVAGLGEGALRALAKVQQLLPSRLRHRVGAFRETTVALAGAAAPAVHADLLAAVAAACRDHRRLRLRYRGRDEVSQREAQGEAQREAPGEVQRETLREVEPHRLVHTSRRWYLLAWDLGKDDWRTFRMDRVEGPLGPPGARFTPRPLPEDDAAGYVSRSITSAPYRYRARILYHAPLEAVAPRTSPGAGRLAAVDERTCVFLAGSNSLDELAVHVAVKGFEFEVLDPPELGPYLREVAGRLMRAAGEGGHTEGGHTEGGHTEGGHTERHAR</sequence>
<dbReference type="PANTHER" id="PTHR34580">
    <property type="match status" value="1"/>
</dbReference>
<dbReference type="InterPro" id="IPR036388">
    <property type="entry name" value="WH-like_DNA-bd_sf"/>
</dbReference>
<dbReference type="Pfam" id="PF13280">
    <property type="entry name" value="WYL"/>
    <property type="match status" value="1"/>
</dbReference>
<dbReference type="EMBL" id="JAATEP010000001">
    <property type="protein sequence ID" value="NJP88275.1"/>
    <property type="molecule type" value="Genomic_DNA"/>
</dbReference>
<proteinExistence type="predicted"/>
<evidence type="ECO:0000313" key="6">
    <source>
        <dbReference type="Proteomes" id="UP000696294"/>
    </source>
</evidence>
<evidence type="ECO:0000256" key="1">
    <source>
        <dbReference type="ARBA" id="ARBA00023015"/>
    </source>
</evidence>
<dbReference type="InterPro" id="IPR001034">
    <property type="entry name" value="DeoR_HTH"/>
</dbReference>
<dbReference type="InterPro" id="IPR036390">
    <property type="entry name" value="WH_DNA-bd_sf"/>
</dbReference>
<dbReference type="InterPro" id="IPR026881">
    <property type="entry name" value="WYL_dom"/>
</dbReference>
<accession>A0ABX1ARK8</accession>
<evidence type="ECO:0000259" key="4">
    <source>
        <dbReference type="PROSITE" id="PS51000"/>
    </source>
</evidence>
<dbReference type="PANTHER" id="PTHR34580:SF3">
    <property type="entry name" value="PROTEIN PAFB"/>
    <property type="match status" value="1"/>
</dbReference>
<evidence type="ECO:0000256" key="2">
    <source>
        <dbReference type="ARBA" id="ARBA00023163"/>
    </source>
</evidence>
<keyword evidence="6" id="KW-1185">Reference proteome</keyword>
<evidence type="ECO:0000256" key="3">
    <source>
        <dbReference type="SAM" id="MobiDB-lite"/>
    </source>
</evidence>
<feature type="region of interest" description="Disordered" evidence="3">
    <location>
        <begin position="165"/>
        <end position="184"/>
    </location>
</feature>
<organism evidence="5 6">
    <name type="scientific">Nonomuraea composti</name>
    <dbReference type="NCBI Taxonomy" id="2720023"/>
    <lineage>
        <taxon>Bacteria</taxon>
        <taxon>Bacillati</taxon>
        <taxon>Actinomycetota</taxon>
        <taxon>Actinomycetes</taxon>
        <taxon>Streptosporangiales</taxon>
        <taxon>Streptosporangiaceae</taxon>
        <taxon>Nonomuraea</taxon>
    </lineage>
</organism>
<gene>
    <name evidence="5" type="ORF">HCN51_02175</name>
</gene>
<feature type="compositionally biased region" description="Basic and acidic residues" evidence="3">
    <location>
        <begin position="341"/>
        <end position="363"/>
    </location>
</feature>
<name>A0ABX1ARK8_9ACTN</name>
<evidence type="ECO:0000313" key="5">
    <source>
        <dbReference type="EMBL" id="NJP88275.1"/>
    </source>
</evidence>
<keyword evidence="1" id="KW-0805">Transcription regulation</keyword>
<dbReference type="InterPro" id="IPR051534">
    <property type="entry name" value="CBASS_pafABC_assoc_protein"/>
</dbReference>
<feature type="region of interest" description="Disordered" evidence="3">
    <location>
        <begin position="338"/>
        <end position="363"/>
    </location>
</feature>
<dbReference type="RefSeq" id="WP_168006139.1">
    <property type="nucleotide sequence ID" value="NZ_JAATEP010000001.1"/>
</dbReference>
<feature type="domain" description="HTH deoR-type" evidence="4">
    <location>
        <begin position="4"/>
        <end position="59"/>
    </location>
</feature>